<keyword evidence="5" id="KW-0547">Nucleotide-binding</keyword>
<evidence type="ECO:0000259" key="8">
    <source>
        <dbReference type="Pfam" id="PF00483"/>
    </source>
</evidence>
<dbReference type="Proteomes" id="UP000885672">
    <property type="component" value="Unassembled WGS sequence"/>
</dbReference>
<dbReference type="PANTHER" id="PTHR46390:SF1">
    <property type="entry name" value="MANNOSE-1-PHOSPHATE GUANYLYLTRANSFERASE"/>
    <property type="match status" value="1"/>
</dbReference>
<comment type="similarity">
    <text evidence="1">Belongs to the mannose-6-phosphate isomerase type 2 family.</text>
</comment>
<gene>
    <name evidence="10" type="ORF">ENN51_09375</name>
</gene>
<dbReference type="SUPFAM" id="SSF159283">
    <property type="entry name" value="Guanosine diphospho-D-mannose pyrophosphorylase/mannose-6-phosphate isomerase linker domain"/>
    <property type="match status" value="1"/>
</dbReference>
<dbReference type="GO" id="GO:0004475">
    <property type="term" value="F:mannose-1-phosphate guanylyltransferase (GTP) activity"/>
    <property type="evidence" value="ECO:0007669"/>
    <property type="project" value="UniProtKB-EC"/>
</dbReference>
<name>A0A7V0XG82_UNCW3</name>
<dbReference type="InterPro" id="IPR049577">
    <property type="entry name" value="GMPP_N"/>
</dbReference>
<evidence type="ECO:0000313" key="10">
    <source>
        <dbReference type="EMBL" id="HDR00477.1"/>
    </source>
</evidence>
<dbReference type="InterPro" id="IPR054566">
    <property type="entry name" value="ManC/GMP-like_b-helix"/>
</dbReference>
<evidence type="ECO:0000256" key="1">
    <source>
        <dbReference type="ARBA" id="ARBA00006115"/>
    </source>
</evidence>
<keyword evidence="3" id="KW-0808">Transferase</keyword>
<dbReference type="Pfam" id="PF00483">
    <property type="entry name" value="NTP_transferase"/>
    <property type="match status" value="1"/>
</dbReference>
<evidence type="ECO:0000256" key="5">
    <source>
        <dbReference type="ARBA" id="ARBA00022741"/>
    </source>
</evidence>
<evidence type="ECO:0000256" key="2">
    <source>
        <dbReference type="ARBA" id="ARBA00012387"/>
    </source>
</evidence>
<sequence length="354" mass="38737">MSLYAVILCGGRGERFWPRSRRRCPKQFISLFGSTSLLQLTDERMRGLCPAPRRLFVAPGGFRELVERQVRPRPGNLIIEPAGRNTAPAIALAAAHLIERDPDAVMAVLPSDHIITGQRAYEASLRLAVAQAGRGRLVTFGIPPTRPDTGYGYVQLGPKLGGRGRLTAHRVAAFREKPDAATAVRYVKSGDYLWNSGMFVWRADAVLAAFERLLPEFHDRLAACRRAGMTDRAVRALYRHAPAISIDYAIMEKADNIAVVRAGFGWDDVGSWLALERHLPASPGGNHFRGPAAALGAENCITDTDTGVIALLGTRDLVVVRSGDAVLVAHRDALGRMRELLKQLELLPAGRREL</sequence>
<evidence type="ECO:0000256" key="3">
    <source>
        <dbReference type="ARBA" id="ARBA00022679"/>
    </source>
</evidence>
<comment type="caution">
    <text evidence="10">The sequence shown here is derived from an EMBL/GenBank/DDBJ whole genome shotgun (WGS) entry which is preliminary data.</text>
</comment>
<feature type="domain" description="MannoseP isomerase/GMP-like beta-helix" evidence="9">
    <location>
        <begin position="295"/>
        <end position="344"/>
    </location>
</feature>
<dbReference type="AlphaFoldDB" id="A0A7V0XG82"/>
<dbReference type="FunFam" id="3.90.550.10:FF:000046">
    <property type="entry name" value="Mannose-1-phosphate guanylyltransferase (GDP)"/>
    <property type="match status" value="1"/>
</dbReference>
<dbReference type="PANTHER" id="PTHR46390">
    <property type="entry name" value="MANNOSE-1-PHOSPHATE GUANYLYLTRANSFERASE"/>
    <property type="match status" value="1"/>
</dbReference>
<dbReference type="GO" id="GO:0009298">
    <property type="term" value="P:GDP-mannose biosynthetic process"/>
    <property type="evidence" value="ECO:0007669"/>
    <property type="project" value="TreeGrafter"/>
</dbReference>
<reference evidence="10" key="1">
    <citation type="journal article" date="2020" name="mSystems">
        <title>Genome- and Community-Level Interaction Insights into Carbon Utilization and Element Cycling Functions of Hydrothermarchaeota in Hydrothermal Sediment.</title>
        <authorList>
            <person name="Zhou Z."/>
            <person name="Liu Y."/>
            <person name="Xu W."/>
            <person name="Pan J."/>
            <person name="Luo Z.H."/>
            <person name="Li M."/>
        </authorList>
    </citation>
    <scope>NUCLEOTIDE SEQUENCE [LARGE SCALE GENOMIC DNA]</scope>
    <source>
        <strain evidence="10">SpSt-1182</strain>
    </source>
</reference>
<evidence type="ECO:0000259" key="9">
    <source>
        <dbReference type="Pfam" id="PF22640"/>
    </source>
</evidence>
<organism evidence="10">
    <name type="scientific">candidate division WOR-3 bacterium</name>
    <dbReference type="NCBI Taxonomy" id="2052148"/>
    <lineage>
        <taxon>Bacteria</taxon>
        <taxon>Bacteria division WOR-3</taxon>
    </lineage>
</organism>
<keyword evidence="6" id="KW-0342">GTP-binding</keyword>
<dbReference type="GO" id="GO:0005525">
    <property type="term" value="F:GTP binding"/>
    <property type="evidence" value="ECO:0007669"/>
    <property type="project" value="UniProtKB-KW"/>
</dbReference>
<dbReference type="InterPro" id="IPR005835">
    <property type="entry name" value="NTP_transferase_dom"/>
</dbReference>
<evidence type="ECO:0000256" key="7">
    <source>
        <dbReference type="ARBA" id="ARBA00047343"/>
    </source>
</evidence>
<protein>
    <recommendedName>
        <fullName evidence="2">mannose-1-phosphate guanylyltransferase</fullName>
        <ecNumber evidence="2">2.7.7.13</ecNumber>
    </recommendedName>
</protein>
<dbReference type="CDD" id="cd02509">
    <property type="entry name" value="GDP-M1P_Guanylyltransferase"/>
    <property type="match status" value="1"/>
</dbReference>
<dbReference type="Gene3D" id="3.90.550.10">
    <property type="entry name" value="Spore Coat Polysaccharide Biosynthesis Protein SpsA, Chain A"/>
    <property type="match status" value="1"/>
</dbReference>
<dbReference type="InterPro" id="IPR029044">
    <property type="entry name" value="Nucleotide-diphossugar_trans"/>
</dbReference>
<proteinExistence type="inferred from homology"/>
<keyword evidence="4 10" id="KW-0548">Nucleotidyltransferase</keyword>
<comment type="catalytic activity">
    <reaction evidence="7">
        <text>alpha-D-mannose 1-phosphate + GTP + H(+) = GDP-alpha-D-mannose + diphosphate</text>
        <dbReference type="Rhea" id="RHEA:15229"/>
        <dbReference type="ChEBI" id="CHEBI:15378"/>
        <dbReference type="ChEBI" id="CHEBI:33019"/>
        <dbReference type="ChEBI" id="CHEBI:37565"/>
        <dbReference type="ChEBI" id="CHEBI:57527"/>
        <dbReference type="ChEBI" id="CHEBI:58409"/>
        <dbReference type="EC" id="2.7.7.13"/>
    </reaction>
</comment>
<accession>A0A7V0XG82</accession>
<dbReference type="EC" id="2.7.7.13" evidence="2"/>
<feature type="domain" description="Nucleotidyl transferase" evidence="8">
    <location>
        <begin position="5"/>
        <end position="276"/>
    </location>
</feature>
<dbReference type="SUPFAM" id="SSF53448">
    <property type="entry name" value="Nucleotide-diphospho-sugar transferases"/>
    <property type="match status" value="1"/>
</dbReference>
<evidence type="ECO:0000256" key="4">
    <source>
        <dbReference type="ARBA" id="ARBA00022695"/>
    </source>
</evidence>
<dbReference type="Pfam" id="PF22640">
    <property type="entry name" value="ManC_GMP_beta-helix"/>
    <property type="match status" value="1"/>
</dbReference>
<evidence type="ECO:0000256" key="6">
    <source>
        <dbReference type="ARBA" id="ARBA00023134"/>
    </source>
</evidence>
<dbReference type="EMBL" id="DSBX01000358">
    <property type="protein sequence ID" value="HDR00477.1"/>
    <property type="molecule type" value="Genomic_DNA"/>
</dbReference>
<dbReference type="InterPro" id="IPR051161">
    <property type="entry name" value="Mannose-6P_isomerase_type2"/>
</dbReference>